<dbReference type="Pfam" id="PF01814">
    <property type="entry name" value="Hemerythrin"/>
    <property type="match status" value="1"/>
</dbReference>
<dbReference type="AlphaFoldDB" id="A0A1B3B7Q0"/>
<organism evidence="3 4">
    <name type="scientific">Kangiella sediminilitoris</name>
    <dbReference type="NCBI Taxonomy" id="1144748"/>
    <lineage>
        <taxon>Bacteria</taxon>
        <taxon>Pseudomonadati</taxon>
        <taxon>Pseudomonadota</taxon>
        <taxon>Gammaproteobacteria</taxon>
        <taxon>Kangiellales</taxon>
        <taxon>Kangiellaceae</taxon>
        <taxon>Kangiella</taxon>
    </lineage>
</organism>
<dbReference type="OrthoDB" id="8526133at2"/>
<dbReference type="KEGG" id="ksd:KS2013_89"/>
<feature type="domain" description="Hemerythrin-like" evidence="2">
    <location>
        <begin position="42"/>
        <end position="172"/>
    </location>
</feature>
<evidence type="ECO:0000313" key="3">
    <source>
        <dbReference type="EMBL" id="AOE48820.1"/>
    </source>
</evidence>
<feature type="region of interest" description="Disordered" evidence="1">
    <location>
        <begin position="14"/>
        <end position="34"/>
    </location>
</feature>
<name>A0A1B3B7Q0_9GAMM</name>
<evidence type="ECO:0000313" key="4">
    <source>
        <dbReference type="Proteomes" id="UP000094147"/>
    </source>
</evidence>
<keyword evidence="4" id="KW-1185">Reference proteome</keyword>
<evidence type="ECO:0000259" key="2">
    <source>
        <dbReference type="Pfam" id="PF01814"/>
    </source>
</evidence>
<dbReference type="Gene3D" id="1.20.120.1370">
    <property type="entry name" value="Regulator of RNA polymerase sigma(70) subunit, domain 4"/>
    <property type="match status" value="1"/>
</dbReference>
<dbReference type="Proteomes" id="UP000094147">
    <property type="component" value="Chromosome"/>
</dbReference>
<evidence type="ECO:0000256" key="1">
    <source>
        <dbReference type="SAM" id="MobiDB-lite"/>
    </source>
</evidence>
<protein>
    <recommendedName>
        <fullName evidence="2">Hemerythrin-like domain-containing protein</fullName>
    </recommendedName>
</protein>
<dbReference type="RefSeq" id="WP_068988334.1">
    <property type="nucleotide sequence ID" value="NZ_CP012418.1"/>
</dbReference>
<dbReference type="InterPro" id="IPR038309">
    <property type="entry name" value="Rsd/AlgQ_sf"/>
</dbReference>
<reference evidence="4" key="1">
    <citation type="submission" date="2015-08" db="EMBL/GenBank/DDBJ databases">
        <authorList>
            <person name="Kim K.M."/>
        </authorList>
    </citation>
    <scope>NUCLEOTIDE SEQUENCE [LARGE SCALE GENOMIC DNA]</scope>
    <source>
        <strain evidence="4">KCTC 23892</strain>
    </source>
</reference>
<sequence>MGFIKDFFTKRPKVEEQPITPPRPTPSVAPKNKKGIQFDPGLVDNLKNDHSHLVTLFGQIWEHGFEANNPKKLSSLIMQFKRDFQAHLLKENVKFYVYLEQNLSNDSTSMQLVRDFRTEMNDIANAVVKFCKKYSEPLPMAQLNTHFPDDYQTVGEVLTHRVSLEENELYTLYQP</sequence>
<accession>A0A1B3B7Q0</accession>
<dbReference type="InterPro" id="IPR012312">
    <property type="entry name" value="Hemerythrin-like"/>
</dbReference>
<gene>
    <name evidence="3" type="ORF">KS2013_89</name>
</gene>
<proteinExistence type="predicted"/>
<dbReference type="EMBL" id="CP012418">
    <property type="protein sequence ID" value="AOE48820.1"/>
    <property type="molecule type" value="Genomic_DNA"/>
</dbReference>